<evidence type="ECO:0000256" key="5">
    <source>
        <dbReference type="SAM" id="Phobius"/>
    </source>
</evidence>
<keyword evidence="7" id="KW-1185">Reference proteome</keyword>
<keyword evidence="4 5" id="KW-0472">Membrane</keyword>
<accession>A0A1H0RQE2</accession>
<reference evidence="7" key="1">
    <citation type="submission" date="2016-10" db="EMBL/GenBank/DDBJ databases">
        <authorList>
            <person name="Varghese N."/>
            <person name="Submissions S."/>
        </authorList>
    </citation>
    <scope>NUCLEOTIDE SEQUENCE [LARGE SCALE GENOMIC DNA]</scope>
    <source>
        <strain evidence="7">IBRC-M10078</strain>
    </source>
</reference>
<comment type="subcellular location">
    <subcellularLocation>
        <location evidence="1">Membrane</location>
        <topology evidence="1">Multi-pass membrane protein</topology>
    </subcellularLocation>
</comment>
<proteinExistence type="predicted"/>
<sequence>MLLRMNRMLEKYLPLITPVSLALGVLFSAELKGLSYLIPWIFAFITFTGSLSSSFSSLKRVMTTPLPLVIAMLILHVIMPLWAWGIGLITFQEDIFTMTGLILGMIIPTGITSFLWVSIYKGNIALTLSIILIDTILSPLIVPLTLSLFVGEKVEMDVLHIMMGLFGMVVLPSLLGMVLNQYTKGRIKEVWSPRLSPFSKICLGIVVMINGSVVAPYIQKIDFKLAVISIVVLIIAFTGYLFSFIIGFLFKRDKETIIALTFSGGMRNISAGAVLAVSYFPAPVAVPVVIGMLFQQLLASFFGFVINRYFKTREIKEMNAA</sequence>
<dbReference type="STRING" id="930152.SAMN05216565_102331"/>
<feature type="transmembrane region" description="Helical" evidence="5">
    <location>
        <begin position="124"/>
        <end position="146"/>
    </location>
</feature>
<feature type="transmembrane region" description="Helical" evidence="5">
    <location>
        <begin position="38"/>
        <end position="56"/>
    </location>
</feature>
<dbReference type="InterPro" id="IPR038770">
    <property type="entry name" value="Na+/solute_symporter_sf"/>
</dbReference>
<feature type="transmembrane region" description="Helical" evidence="5">
    <location>
        <begin position="68"/>
        <end position="89"/>
    </location>
</feature>
<evidence type="ECO:0000256" key="2">
    <source>
        <dbReference type="ARBA" id="ARBA00022692"/>
    </source>
</evidence>
<dbReference type="PANTHER" id="PTHR10361:SF28">
    <property type="entry name" value="P3 PROTEIN-RELATED"/>
    <property type="match status" value="1"/>
</dbReference>
<name>A0A1H0RQE2_9BACI</name>
<evidence type="ECO:0000256" key="1">
    <source>
        <dbReference type="ARBA" id="ARBA00004141"/>
    </source>
</evidence>
<feature type="transmembrane region" description="Helical" evidence="5">
    <location>
        <begin position="158"/>
        <end position="180"/>
    </location>
</feature>
<feature type="transmembrane region" description="Helical" evidence="5">
    <location>
        <begin position="95"/>
        <end position="117"/>
    </location>
</feature>
<feature type="transmembrane region" description="Helical" evidence="5">
    <location>
        <begin position="225"/>
        <end position="250"/>
    </location>
</feature>
<organism evidence="6 7">
    <name type="scientific">Litchfieldia salsa</name>
    <dbReference type="NCBI Taxonomy" id="930152"/>
    <lineage>
        <taxon>Bacteria</taxon>
        <taxon>Bacillati</taxon>
        <taxon>Bacillota</taxon>
        <taxon>Bacilli</taxon>
        <taxon>Bacillales</taxon>
        <taxon>Bacillaceae</taxon>
        <taxon>Litchfieldia</taxon>
    </lineage>
</organism>
<feature type="transmembrane region" description="Helical" evidence="5">
    <location>
        <begin position="257"/>
        <end position="280"/>
    </location>
</feature>
<dbReference type="PANTHER" id="PTHR10361">
    <property type="entry name" value="SODIUM-BILE ACID COTRANSPORTER"/>
    <property type="match status" value="1"/>
</dbReference>
<evidence type="ECO:0000313" key="7">
    <source>
        <dbReference type="Proteomes" id="UP000199159"/>
    </source>
</evidence>
<dbReference type="RefSeq" id="WP_090850744.1">
    <property type="nucleotide sequence ID" value="NZ_FNJU01000002.1"/>
</dbReference>
<dbReference type="AlphaFoldDB" id="A0A1H0RQE2"/>
<evidence type="ECO:0000256" key="4">
    <source>
        <dbReference type="ARBA" id="ARBA00023136"/>
    </source>
</evidence>
<protein>
    <submittedName>
        <fullName evidence="6">Predicted Na+-dependent transporter</fullName>
    </submittedName>
</protein>
<dbReference type="Proteomes" id="UP000199159">
    <property type="component" value="Unassembled WGS sequence"/>
</dbReference>
<dbReference type="GO" id="GO:0016020">
    <property type="term" value="C:membrane"/>
    <property type="evidence" value="ECO:0007669"/>
    <property type="project" value="UniProtKB-SubCell"/>
</dbReference>
<gene>
    <name evidence="6" type="ORF">SAMN05216565_102331</name>
</gene>
<feature type="transmembrane region" description="Helical" evidence="5">
    <location>
        <begin position="286"/>
        <end position="306"/>
    </location>
</feature>
<dbReference type="InterPro" id="IPR002657">
    <property type="entry name" value="BilAc:Na_symport/Acr3"/>
</dbReference>
<dbReference type="InterPro" id="IPR004710">
    <property type="entry name" value="Bilac:Na_transpt"/>
</dbReference>
<evidence type="ECO:0000313" key="6">
    <source>
        <dbReference type="EMBL" id="SDP31579.1"/>
    </source>
</evidence>
<dbReference type="OrthoDB" id="1551454at2"/>
<dbReference type="Pfam" id="PF01758">
    <property type="entry name" value="SBF"/>
    <property type="match status" value="1"/>
</dbReference>
<dbReference type="EMBL" id="FNJU01000002">
    <property type="protein sequence ID" value="SDP31579.1"/>
    <property type="molecule type" value="Genomic_DNA"/>
</dbReference>
<dbReference type="Gene3D" id="1.20.1530.20">
    <property type="match status" value="1"/>
</dbReference>
<keyword evidence="3 5" id="KW-1133">Transmembrane helix</keyword>
<evidence type="ECO:0000256" key="3">
    <source>
        <dbReference type="ARBA" id="ARBA00022989"/>
    </source>
</evidence>
<feature type="transmembrane region" description="Helical" evidence="5">
    <location>
        <begin position="201"/>
        <end position="219"/>
    </location>
</feature>
<keyword evidence="2 5" id="KW-0812">Transmembrane</keyword>